<dbReference type="Pfam" id="PF13673">
    <property type="entry name" value="Acetyltransf_10"/>
    <property type="match status" value="1"/>
</dbReference>
<dbReference type="Gene3D" id="3.40.630.30">
    <property type="match status" value="1"/>
</dbReference>
<dbReference type="SUPFAM" id="SSF55729">
    <property type="entry name" value="Acyl-CoA N-acyltransferases (Nat)"/>
    <property type="match status" value="1"/>
</dbReference>
<name>A0ABZ2L510_9BACT</name>
<keyword evidence="3" id="KW-1185">Reference proteome</keyword>
<evidence type="ECO:0000259" key="1">
    <source>
        <dbReference type="Pfam" id="PF13673"/>
    </source>
</evidence>
<sequence>MELDLFFVDTPFAGAGIGKKLFLHMKSTARGYDAPGVLIVSNPAAEDFYLAMGAERTGLVPPHGKITWARPRLWLALGQENFTGRREGGKV</sequence>
<dbReference type="InterPro" id="IPR000182">
    <property type="entry name" value="GNAT_dom"/>
</dbReference>
<accession>A0ABZ2L510</accession>
<reference evidence="2" key="1">
    <citation type="submission" date="2021-12" db="EMBL/GenBank/DDBJ databases">
        <title>Discovery of the Pendulisporaceae a myxobacterial family with distinct sporulation behavior and unique specialized metabolism.</title>
        <authorList>
            <person name="Garcia R."/>
            <person name="Popoff A."/>
            <person name="Bader C.D."/>
            <person name="Loehr J."/>
            <person name="Walesch S."/>
            <person name="Walt C."/>
            <person name="Boldt J."/>
            <person name="Bunk B."/>
            <person name="Haeckl F.J.F.P.J."/>
            <person name="Gunesch A.P."/>
            <person name="Birkelbach J."/>
            <person name="Nuebel U."/>
            <person name="Pietschmann T."/>
            <person name="Bach T."/>
            <person name="Mueller R."/>
        </authorList>
    </citation>
    <scope>NUCLEOTIDE SEQUENCE</scope>
    <source>
        <strain evidence="2">MSr11367</strain>
    </source>
</reference>
<gene>
    <name evidence="2" type="ORF">LVJ94_50190</name>
</gene>
<evidence type="ECO:0000313" key="2">
    <source>
        <dbReference type="EMBL" id="WXB05053.1"/>
    </source>
</evidence>
<feature type="domain" description="N-acetyltransferase" evidence="1">
    <location>
        <begin position="3"/>
        <end position="57"/>
    </location>
</feature>
<organism evidence="2 3">
    <name type="scientific">Pendulispora rubella</name>
    <dbReference type="NCBI Taxonomy" id="2741070"/>
    <lineage>
        <taxon>Bacteria</taxon>
        <taxon>Pseudomonadati</taxon>
        <taxon>Myxococcota</taxon>
        <taxon>Myxococcia</taxon>
        <taxon>Myxococcales</taxon>
        <taxon>Sorangiineae</taxon>
        <taxon>Pendulisporaceae</taxon>
        <taxon>Pendulispora</taxon>
    </lineage>
</organism>
<dbReference type="EMBL" id="CP089983">
    <property type="protein sequence ID" value="WXB05053.1"/>
    <property type="molecule type" value="Genomic_DNA"/>
</dbReference>
<protein>
    <submittedName>
        <fullName evidence="2">GNAT family N-acetyltransferase</fullName>
    </submittedName>
</protein>
<evidence type="ECO:0000313" key="3">
    <source>
        <dbReference type="Proteomes" id="UP001374803"/>
    </source>
</evidence>
<dbReference type="Proteomes" id="UP001374803">
    <property type="component" value="Chromosome"/>
</dbReference>
<proteinExistence type="predicted"/>
<dbReference type="RefSeq" id="WP_394834695.1">
    <property type="nucleotide sequence ID" value="NZ_CP089929.1"/>
</dbReference>
<dbReference type="InterPro" id="IPR016181">
    <property type="entry name" value="Acyl_CoA_acyltransferase"/>
</dbReference>